<evidence type="ECO:0000256" key="15">
    <source>
        <dbReference type="ARBA" id="ARBA00031910"/>
    </source>
</evidence>
<dbReference type="SUPFAM" id="SSF52540">
    <property type="entry name" value="P-loop containing nucleoside triphosphate hydrolases"/>
    <property type="match status" value="1"/>
</dbReference>
<evidence type="ECO:0000256" key="6">
    <source>
        <dbReference type="ARBA" id="ARBA00022741"/>
    </source>
</evidence>
<dbReference type="InterPro" id="IPR001789">
    <property type="entry name" value="Sig_transdc_resp-reg_receiver"/>
</dbReference>
<dbReference type="SMART" id="SM00448">
    <property type="entry name" value="REC"/>
    <property type="match status" value="1"/>
</dbReference>
<dbReference type="InterPro" id="IPR025662">
    <property type="entry name" value="Sigma_54_int_dom_ATP-bd_1"/>
</dbReference>
<dbReference type="SUPFAM" id="SSF52172">
    <property type="entry name" value="CheY-like"/>
    <property type="match status" value="1"/>
</dbReference>
<evidence type="ECO:0000256" key="14">
    <source>
        <dbReference type="ARBA" id="ARBA00029881"/>
    </source>
</evidence>
<keyword evidence="6" id="KW-0547">Nucleotide-binding</keyword>
<evidence type="ECO:0000256" key="4">
    <source>
        <dbReference type="ARBA" id="ARBA00022491"/>
    </source>
</evidence>
<dbReference type="PROSITE" id="PS00675">
    <property type="entry name" value="SIGMA54_INTERACT_1"/>
    <property type="match status" value="1"/>
</dbReference>
<dbReference type="Gene3D" id="1.10.10.60">
    <property type="entry name" value="Homeodomain-like"/>
    <property type="match status" value="1"/>
</dbReference>
<reference evidence="19 20" key="1">
    <citation type="submission" date="2019-03" db="EMBL/GenBank/DDBJ databases">
        <title>Deep-cultivation of Planctomycetes and their phenomic and genomic characterization uncovers novel biology.</title>
        <authorList>
            <person name="Wiegand S."/>
            <person name="Jogler M."/>
            <person name="Boedeker C."/>
            <person name="Pinto D."/>
            <person name="Vollmers J."/>
            <person name="Rivas-Marin E."/>
            <person name="Kohn T."/>
            <person name="Peeters S.H."/>
            <person name="Heuer A."/>
            <person name="Rast P."/>
            <person name="Oberbeckmann S."/>
            <person name="Bunk B."/>
            <person name="Jeske O."/>
            <person name="Meyerdierks A."/>
            <person name="Storesund J.E."/>
            <person name="Kallscheuer N."/>
            <person name="Luecker S."/>
            <person name="Lage O.M."/>
            <person name="Pohl T."/>
            <person name="Merkel B.J."/>
            <person name="Hornburger P."/>
            <person name="Mueller R.-W."/>
            <person name="Bruemmer F."/>
            <person name="Labrenz M."/>
            <person name="Spormann A.M."/>
            <person name="Op den Camp H."/>
            <person name="Overmann J."/>
            <person name="Amann R."/>
            <person name="Jetten M.S.M."/>
            <person name="Mascher T."/>
            <person name="Medema M.H."/>
            <person name="Devos D.P."/>
            <person name="Kaster A.-K."/>
            <person name="Ovreas L."/>
            <person name="Rohde M."/>
            <person name="Galperin M.Y."/>
            <person name="Jogler C."/>
        </authorList>
    </citation>
    <scope>NUCLEOTIDE SEQUENCE [LARGE SCALE GENOMIC DNA]</scope>
    <source>
        <strain evidence="19 20">V144</strain>
    </source>
</reference>
<dbReference type="InterPro" id="IPR027417">
    <property type="entry name" value="P-loop_NTPase"/>
</dbReference>
<keyword evidence="3" id="KW-0963">Cytoplasm</keyword>
<keyword evidence="12" id="KW-0804">Transcription</keyword>
<dbReference type="PRINTS" id="PR01590">
    <property type="entry name" value="HTHFIS"/>
</dbReference>
<dbReference type="Gene3D" id="1.10.8.60">
    <property type="match status" value="1"/>
</dbReference>
<keyword evidence="9" id="KW-0805">Transcription regulation</keyword>
<dbReference type="Gene3D" id="3.40.50.300">
    <property type="entry name" value="P-loop containing nucleotide triphosphate hydrolases"/>
    <property type="match status" value="1"/>
</dbReference>
<evidence type="ECO:0000256" key="3">
    <source>
        <dbReference type="ARBA" id="ARBA00022490"/>
    </source>
</evidence>
<dbReference type="InterPro" id="IPR002197">
    <property type="entry name" value="HTH_Fis"/>
</dbReference>
<evidence type="ECO:0000259" key="18">
    <source>
        <dbReference type="PROSITE" id="PS50110"/>
    </source>
</evidence>
<evidence type="ECO:0000259" key="17">
    <source>
        <dbReference type="PROSITE" id="PS50045"/>
    </source>
</evidence>
<keyword evidence="7" id="KW-0067">ATP-binding</keyword>
<evidence type="ECO:0000256" key="11">
    <source>
        <dbReference type="ARBA" id="ARBA00023159"/>
    </source>
</evidence>
<dbReference type="InterPro" id="IPR011006">
    <property type="entry name" value="CheY-like_superfamily"/>
</dbReference>
<dbReference type="Pfam" id="PF02954">
    <property type="entry name" value="HTH_8"/>
    <property type="match status" value="1"/>
</dbReference>
<keyword evidence="10" id="KW-0238">DNA-binding</keyword>
<dbReference type="PROSITE" id="PS50110">
    <property type="entry name" value="RESPONSE_REGULATORY"/>
    <property type="match status" value="1"/>
</dbReference>
<gene>
    <name evidence="19" type="primary">ntrC_1</name>
    <name evidence="19" type="ORF">V144x_02910</name>
</gene>
<dbReference type="Gene3D" id="3.40.50.2300">
    <property type="match status" value="1"/>
</dbReference>
<dbReference type="EMBL" id="CP037920">
    <property type="protein sequence ID" value="QDT94858.1"/>
    <property type="molecule type" value="Genomic_DNA"/>
</dbReference>
<dbReference type="Proteomes" id="UP000318704">
    <property type="component" value="Chromosome"/>
</dbReference>
<dbReference type="CDD" id="cd00009">
    <property type="entry name" value="AAA"/>
    <property type="match status" value="1"/>
</dbReference>
<dbReference type="GO" id="GO:0006355">
    <property type="term" value="P:regulation of DNA-templated transcription"/>
    <property type="evidence" value="ECO:0007669"/>
    <property type="project" value="InterPro"/>
</dbReference>
<dbReference type="KEGG" id="gaw:V144x_02910"/>
<keyword evidence="11" id="KW-0010">Activator</keyword>
<dbReference type="RefSeq" id="WP_144980282.1">
    <property type="nucleotide sequence ID" value="NZ_CP037920.1"/>
</dbReference>
<dbReference type="InterPro" id="IPR009057">
    <property type="entry name" value="Homeodomain-like_sf"/>
</dbReference>
<evidence type="ECO:0000256" key="9">
    <source>
        <dbReference type="ARBA" id="ARBA00023015"/>
    </source>
</evidence>
<feature type="modified residue" description="4-aspartylphosphate" evidence="16">
    <location>
        <position position="52"/>
    </location>
</feature>
<keyword evidence="4" id="KW-0678">Repressor</keyword>
<keyword evidence="5 16" id="KW-0597">Phosphoprotein</keyword>
<evidence type="ECO:0000256" key="8">
    <source>
        <dbReference type="ARBA" id="ARBA00023012"/>
    </source>
</evidence>
<dbReference type="InterPro" id="IPR003593">
    <property type="entry name" value="AAA+_ATPase"/>
</dbReference>
<comment type="subcellular location">
    <subcellularLocation>
        <location evidence="1">Cytoplasm</location>
    </subcellularLocation>
</comment>
<dbReference type="InterPro" id="IPR002078">
    <property type="entry name" value="Sigma_54_int"/>
</dbReference>
<accession>A0A517VPB1</accession>
<dbReference type="InterPro" id="IPR058031">
    <property type="entry name" value="AAA_lid_NorR"/>
</dbReference>
<sequence>MARLLIIDDEPNLLYSLQKTLQSEELEIITAETGCAGIDLVKEFQPDAVILDVRLPDMSGLDVFNEIRRIDTKLPVIIFTAHSTTETAIEATKRGAYEYLLKPVQFDQLQDIINRAIKISRMSHVPTTFGEVDYDSTTDTIIGRSPAMQKVYKAIGRAAPQDVTVLIQGESGTGKEMVAKAIYHHSQRKDGPFMAINCASIPDSLLESELFGHERGAYTGADRQRIGKYEQVDGGTLFLDEIGDMSPSTQAKVLRLLQDGSFERVGSNETIRADVRIISATNRDLDKMVESGEFRQDLYYRLNVFSIELPPLRKRVEDIPALVEHFIKTAGNHVVNSVRGISDDALTALIQHDWPGNVRELQSVIKHCLIQTVGELITPESLPSSCLNNLVNEAEKANSELNSRSLSEIHQHVEELLSSGEEDLHRKVHAGIDRILLPSVLNHVDGSQVQAAQILGIARSTLRSRIEDLGISIEKRIRTEEE</sequence>
<evidence type="ECO:0000256" key="12">
    <source>
        <dbReference type="ARBA" id="ARBA00023163"/>
    </source>
</evidence>
<dbReference type="PROSITE" id="PS50045">
    <property type="entry name" value="SIGMA54_INTERACT_4"/>
    <property type="match status" value="1"/>
</dbReference>
<dbReference type="SMART" id="SM00382">
    <property type="entry name" value="AAA"/>
    <property type="match status" value="1"/>
</dbReference>
<name>A0A517VPB1_9PLAN</name>
<keyword evidence="13" id="KW-0535">Nitrogen fixation</keyword>
<dbReference type="FunFam" id="3.40.50.300:FF:000006">
    <property type="entry name" value="DNA-binding transcriptional regulator NtrC"/>
    <property type="match status" value="1"/>
</dbReference>
<protein>
    <recommendedName>
        <fullName evidence="2">DNA-binding transcriptional regulator NtrC</fullName>
    </recommendedName>
    <alternativeName>
        <fullName evidence="14">Nitrogen regulation protein NR(I)</fullName>
    </alternativeName>
    <alternativeName>
        <fullName evidence="15">Nitrogen regulator I</fullName>
    </alternativeName>
</protein>
<evidence type="ECO:0000256" key="5">
    <source>
        <dbReference type="ARBA" id="ARBA00022553"/>
    </source>
</evidence>
<evidence type="ECO:0000313" key="19">
    <source>
        <dbReference type="EMBL" id="QDT94858.1"/>
    </source>
</evidence>
<evidence type="ECO:0000313" key="20">
    <source>
        <dbReference type="Proteomes" id="UP000318704"/>
    </source>
</evidence>
<evidence type="ECO:0000256" key="2">
    <source>
        <dbReference type="ARBA" id="ARBA00019059"/>
    </source>
</evidence>
<keyword evidence="8" id="KW-0902">Two-component regulatory system</keyword>
<dbReference type="GO" id="GO:0000160">
    <property type="term" value="P:phosphorelay signal transduction system"/>
    <property type="evidence" value="ECO:0007669"/>
    <property type="project" value="UniProtKB-KW"/>
</dbReference>
<evidence type="ECO:0000256" key="7">
    <source>
        <dbReference type="ARBA" id="ARBA00022840"/>
    </source>
</evidence>
<dbReference type="Pfam" id="PF00158">
    <property type="entry name" value="Sigma54_activat"/>
    <property type="match status" value="1"/>
</dbReference>
<proteinExistence type="predicted"/>
<dbReference type="PANTHER" id="PTHR32071">
    <property type="entry name" value="TRANSCRIPTIONAL REGULATORY PROTEIN"/>
    <property type="match status" value="1"/>
</dbReference>
<dbReference type="AlphaFoldDB" id="A0A517VPB1"/>
<feature type="domain" description="Sigma-54 factor interaction" evidence="17">
    <location>
        <begin position="141"/>
        <end position="370"/>
    </location>
</feature>
<evidence type="ECO:0000256" key="16">
    <source>
        <dbReference type="PROSITE-ProRule" id="PRU00169"/>
    </source>
</evidence>
<evidence type="ECO:0000256" key="1">
    <source>
        <dbReference type="ARBA" id="ARBA00004496"/>
    </source>
</evidence>
<dbReference type="SUPFAM" id="SSF46689">
    <property type="entry name" value="Homeodomain-like"/>
    <property type="match status" value="1"/>
</dbReference>
<evidence type="ECO:0000256" key="10">
    <source>
        <dbReference type="ARBA" id="ARBA00023125"/>
    </source>
</evidence>
<dbReference type="GO" id="GO:0005737">
    <property type="term" value="C:cytoplasm"/>
    <property type="evidence" value="ECO:0007669"/>
    <property type="project" value="UniProtKB-SubCell"/>
</dbReference>
<dbReference type="GO" id="GO:0005524">
    <property type="term" value="F:ATP binding"/>
    <property type="evidence" value="ECO:0007669"/>
    <property type="project" value="UniProtKB-KW"/>
</dbReference>
<dbReference type="PANTHER" id="PTHR32071:SF95">
    <property type="entry name" value="DNA-BINDING TRANSCRIPTIONAL REGULATOR NTRC"/>
    <property type="match status" value="1"/>
</dbReference>
<feature type="domain" description="Response regulatory" evidence="18">
    <location>
        <begin position="3"/>
        <end position="117"/>
    </location>
</feature>
<organism evidence="19 20">
    <name type="scientific">Gimesia aquarii</name>
    <dbReference type="NCBI Taxonomy" id="2527964"/>
    <lineage>
        <taxon>Bacteria</taxon>
        <taxon>Pseudomonadati</taxon>
        <taxon>Planctomycetota</taxon>
        <taxon>Planctomycetia</taxon>
        <taxon>Planctomycetales</taxon>
        <taxon>Planctomycetaceae</taxon>
        <taxon>Gimesia</taxon>
    </lineage>
</organism>
<evidence type="ECO:0000256" key="13">
    <source>
        <dbReference type="ARBA" id="ARBA00023231"/>
    </source>
</evidence>
<dbReference type="Pfam" id="PF25601">
    <property type="entry name" value="AAA_lid_14"/>
    <property type="match status" value="1"/>
</dbReference>
<dbReference type="GO" id="GO:0043565">
    <property type="term" value="F:sequence-specific DNA binding"/>
    <property type="evidence" value="ECO:0007669"/>
    <property type="project" value="InterPro"/>
</dbReference>
<dbReference type="Pfam" id="PF00072">
    <property type="entry name" value="Response_reg"/>
    <property type="match status" value="1"/>
</dbReference>